<dbReference type="EMBL" id="CP009215">
    <property type="protein sequence ID" value="AIL96285.1"/>
    <property type="molecule type" value="Genomic_DNA"/>
</dbReference>
<dbReference type="PANTHER" id="PTHR43877">
    <property type="entry name" value="AMINOALKYLPHOSPHONATE N-ACETYLTRANSFERASE-RELATED-RELATED"/>
    <property type="match status" value="1"/>
</dbReference>
<reference evidence="4 5" key="1">
    <citation type="submission" date="2014-08" db="EMBL/GenBank/DDBJ databases">
        <title>Complete genome sequence of Corynebacterium ureicelerivorans DSM 45051, a lipophilic and urea-splitting isolate from a blood culture of a septicaemia patient.</title>
        <authorList>
            <person name="Tippelt A."/>
            <person name="Albersmeier A."/>
            <person name="Brinkrolf K."/>
            <person name="Ruckert C."/>
            <person name="Tauch A."/>
        </authorList>
    </citation>
    <scope>NUCLEOTIDE SEQUENCE [LARGE SCALE GENOMIC DNA]</scope>
    <source>
        <strain evidence="4 5">IMMIB RIV-2301</strain>
    </source>
</reference>
<evidence type="ECO:0000259" key="3">
    <source>
        <dbReference type="PROSITE" id="PS51186"/>
    </source>
</evidence>
<dbReference type="Gene3D" id="3.40.630.30">
    <property type="match status" value="1"/>
</dbReference>
<feature type="domain" description="N-acetyltransferase" evidence="3">
    <location>
        <begin position="7"/>
        <end position="163"/>
    </location>
</feature>
<dbReference type="RefSeq" id="WP_038609926.1">
    <property type="nucleotide sequence ID" value="NZ_CP009215.1"/>
</dbReference>
<dbReference type="SUPFAM" id="SSF55729">
    <property type="entry name" value="Acyl-CoA N-acyltransferases (Nat)"/>
    <property type="match status" value="1"/>
</dbReference>
<dbReference type="CDD" id="cd04301">
    <property type="entry name" value="NAT_SF"/>
    <property type="match status" value="1"/>
</dbReference>
<keyword evidence="5" id="KW-1185">Reference proteome</keyword>
<dbReference type="PROSITE" id="PS51186">
    <property type="entry name" value="GNAT"/>
    <property type="match status" value="1"/>
</dbReference>
<dbReference type="HOGENOM" id="CLU_107134_1_2_11"/>
<evidence type="ECO:0000256" key="2">
    <source>
        <dbReference type="ARBA" id="ARBA00023315"/>
    </source>
</evidence>
<organism evidence="4 5">
    <name type="scientific">Corynebacterium ureicelerivorans</name>
    <dbReference type="NCBI Taxonomy" id="401472"/>
    <lineage>
        <taxon>Bacteria</taxon>
        <taxon>Bacillati</taxon>
        <taxon>Actinomycetota</taxon>
        <taxon>Actinomycetes</taxon>
        <taxon>Mycobacteriales</taxon>
        <taxon>Corynebacteriaceae</taxon>
        <taxon>Corynebacterium</taxon>
    </lineage>
</organism>
<accession>A0A077HJ63</accession>
<sequence>MDYTPEFHLREATESDRTYLRRLNYLTDVFGDEGANVGDSEREGAETYVSQWDPERESGIVAFDQFDVPAGGVWLRYWQSPDDGHANLSPDIPEIAIAVENRYAGHRLAVKLLQAAVDLATRQGAPKVALWVDPDNERARHRYESFGFKDVAGHNNVMAVDVEDFRADSN</sequence>
<dbReference type="Proteomes" id="UP000028939">
    <property type="component" value="Chromosome"/>
</dbReference>
<dbReference type="GO" id="GO:0016747">
    <property type="term" value="F:acyltransferase activity, transferring groups other than amino-acyl groups"/>
    <property type="evidence" value="ECO:0007669"/>
    <property type="project" value="InterPro"/>
</dbReference>
<evidence type="ECO:0000313" key="4">
    <source>
        <dbReference type="EMBL" id="AIL96285.1"/>
    </source>
</evidence>
<dbReference type="PANTHER" id="PTHR43877:SF2">
    <property type="entry name" value="AMINOALKYLPHOSPHONATE N-ACETYLTRANSFERASE-RELATED"/>
    <property type="match status" value="1"/>
</dbReference>
<dbReference type="KEGG" id="cuv:CUREI_02240"/>
<gene>
    <name evidence="4" type="ORF">CUREI_02240</name>
</gene>
<protein>
    <submittedName>
        <fullName evidence="4">Acetyltransferase</fullName>
    </submittedName>
</protein>
<dbReference type="OrthoDB" id="4553064at2"/>
<keyword evidence="2" id="KW-0012">Acyltransferase</keyword>
<dbReference type="InterPro" id="IPR016181">
    <property type="entry name" value="Acyl_CoA_acyltransferase"/>
</dbReference>
<evidence type="ECO:0000313" key="5">
    <source>
        <dbReference type="Proteomes" id="UP000028939"/>
    </source>
</evidence>
<evidence type="ECO:0000256" key="1">
    <source>
        <dbReference type="ARBA" id="ARBA00022679"/>
    </source>
</evidence>
<dbReference type="Pfam" id="PF00583">
    <property type="entry name" value="Acetyltransf_1"/>
    <property type="match status" value="1"/>
</dbReference>
<keyword evidence="1 4" id="KW-0808">Transferase</keyword>
<proteinExistence type="predicted"/>
<dbReference type="AlphaFoldDB" id="A0A077HJ63"/>
<dbReference type="InterPro" id="IPR000182">
    <property type="entry name" value="GNAT_dom"/>
</dbReference>
<name>A0A077HJ63_9CORY</name>
<dbReference type="InterPro" id="IPR050832">
    <property type="entry name" value="Bact_Acetyltransf"/>
</dbReference>
<dbReference type="STRING" id="401472.CUREI_02240"/>